<evidence type="ECO:0000256" key="2">
    <source>
        <dbReference type="SAM" id="MobiDB-lite"/>
    </source>
</evidence>
<feature type="region of interest" description="Disordered" evidence="2">
    <location>
        <begin position="127"/>
        <end position="151"/>
    </location>
</feature>
<evidence type="ECO:0000256" key="1">
    <source>
        <dbReference type="SAM" id="Coils"/>
    </source>
</evidence>
<dbReference type="AlphaFoldDB" id="A0A4T0FJP1"/>
<feature type="compositionally biased region" description="Polar residues" evidence="2">
    <location>
        <begin position="204"/>
        <end position="218"/>
    </location>
</feature>
<organism evidence="3 4">
    <name type="scientific">Wallemia hederae</name>
    <dbReference type="NCBI Taxonomy" id="1540922"/>
    <lineage>
        <taxon>Eukaryota</taxon>
        <taxon>Fungi</taxon>
        <taxon>Dikarya</taxon>
        <taxon>Basidiomycota</taxon>
        <taxon>Wallemiomycotina</taxon>
        <taxon>Wallemiomycetes</taxon>
        <taxon>Wallemiales</taxon>
        <taxon>Wallemiaceae</taxon>
        <taxon>Wallemia</taxon>
    </lineage>
</organism>
<feature type="region of interest" description="Disordered" evidence="2">
    <location>
        <begin position="175"/>
        <end position="219"/>
    </location>
</feature>
<protein>
    <submittedName>
        <fullName evidence="3">Uncharacterized protein</fullName>
    </submittedName>
</protein>
<proteinExistence type="predicted"/>
<sequence>MEIKRVIEENKQLRNEIEALKNNYANYPNANELKNLAVLVRDTLHEFDNRERMMRRRILVLQHQKDQLAYQLDSTSSNGSQTAQTKVVEEKSDSDIEVLRNLVKSTTIQQNVDPLWFKRVRHELEQVTTPEEERALIERSDRRNSSQQSNHLQMQFEPHDGDQLSDTVLDDYVVQSASPPSSHGGIPQRPPARQSMREFEDDTQTQTQFNLPNDTTSRPADIEVAYKHLTEAFEKLADENIRNSVAVHQIIKTYRQHTS</sequence>
<accession>A0A4T0FJP1</accession>
<reference evidence="3 4" key="1">
    <citation type="submission" date="2019-03" db="EMBL/GenBank/DDBJ databases">
        <title>Sequencing 23 genomes of Wallemia ichthyophaga.</title>
        <authorList>
            <person name="Gostincar C."/>
        </authorList>
    </citation>
    <scope>NUCLEOTIDE SEQUENCE [LARGE SCALE GENOMIC DNA]</scope>
    <source>
        <strain evidence="3 4">EXF-5753</strain>
    </source>
</reference>
<dbReference type="Proteomes" id="UP000310189">
    <property type="component" value="Unassembled WGS sequence"/>
</dbReference>
<evidence type="ECO:0000313" key="4">
    <source>
        <dbReference type="Proteomes" id="UP000310189"/>
    </source>
</evidence>
<evidence type="ECO:0000313" key="3">
    <source>
        <dbReference type="EMBL" id="TIA88737.1"/>
    </source>
</evidence>
<keyword evidence="4" id="KW-1185">Reference proteome</keyword>
<comment type="caution">
    <text evidence="3">The sequence shown here is derived from an EMBL/GenBank/DDBJ whole genome shotgun (WGS) entry which is preliminary data.</text>
</comment>
<keyword evidence="1" id="KW-0175">Coiled coil</keyword>
<gene>
    <name evidence="3" type="ORF">E3P99_02434</name>
</gene>
<name>A0A4T0FJP1_9BASI</name>
<feature type="coiled-coil region" evidence="1">
    <location>
        <begin position="3"/>
        <end position="30"/>
    </location>
</feature>
<feature type="compositionally biased region" description="Basic and acidic residues" evidence="2">
    <location>
        <begin position="131"/>
        <end position="144"/>
    </location>
</feature>
<dbReference type="EMBL" id="SPNW01000034">
    <property type="protein sequence ID" value="TIA88737.1"/>
    <property type="molecule type" value="Genomic_DNA"/>
</dbReference>